<evidence type="ECO:0000313" key="3">
    <source>
        <dbReference type="Proteomes" id="UP000245533"/>
    </source>
</evidence>
<dbReference type="EMBL" id="QGGB01000007">
    <property type="protein sequence ID" value="PWN06332.1"/>
    <property type="molecule type" value="Genomic_DNA"/>
</dbReference>
<dbReference type="RefSeq" id="WP_109647125.1">
    <property type="nucleotide sequence ID" value="NZ_QGGB01000007.1"/>
</dbReference>
<gene>
    <name evidence="2" type="ORF">DDZ15_10960</name>
</gene>
<dbReference type="AlphaFoldDB" id="A0A316TV76"/>
<dbReference type="PANTHER" id="PTHR46438:SF11">
    <property type="entry name" value="LIPASE-RELATED"/>
    <property type="match status" value="1"/>
</dbReference>
<proteinExistence type="predicted"/>
<dbReference type="GO" id="GO:0016787">
    <property type="term" value="F:hydrolase activity"/>
    <property type="evidence" value="ECO:0007669"/>
    <property type="project" value="UniProtKB-KW"/>
</dbReference>
<organism evidence="2 3">
    <name type="scientific">Rhodohalobacter mucosus</name>
    <dbReference type="NCBI Taxonomy" id="2079485"/>
    <lineage>
        <taxon>Bacteria</taxon>
        <taxon>Pseudomonadati</taxon>
        <taxon>Balneolota</taxon>
        <taxon>Balneolia</taxon>
        <taxon>Balneolales</taxon>
        <taxon>Balneolaceae</taxon>
        <taxon>Rhodohalobacter</taxon>
    </lineage>
</organism>
<protein>
    <submittedName>
        <fullName evidence="2">Alpha/beta hydrolase</fullName>
    </submittedName>
</protein>
<dbReference type="PANTHER" id="PTHR46438">
    <property type="entry name" value="ALPHA/BETA-HYDROLASES SUPERFAMILY PROTEIN"/>
    <property type="match status" value="1"/>
</dbReference>
<comment type="caution">
    <text evidence="2">The sequence shown here is derived from an EMBL/GenBank/DDBJ whole genome shotgun (WGS) entry which is preliminary data.</text>
</comment>
<evidence type="ECO:0000259" key="1">
    <source>
        <dbReference type="Pfam" id="PF00561"/>
    </source>
</evidence>
<dbReference type="Gene3D" id="3.40.50.1820">
    <property type="entry name" value="alpha/beta hydrolase"/>
    <property type="match status" value="1"/>
</dbReference>
<dbReference type="SUPFAM" id="SSF53474">
    <property type="entry name" value="alpha/beta-Hydrolases"/>
    <property type="match status" value="1"/>
</dbReference>
<dbReference type="Proteomes" id="UP000245533">
    <property type="component" value="Unassembled WGS sequence"/>
</dbReference>
<dbReference type="InterPro" id="IPR029058">
    <property type="entry name" value="AB_hydrolase_fold"/>
</dbReference>
<dbReference type="Pfam" id="PF00561">
    <property type="entry name" value="Abhydrolase_1"/>
    <property type="match status" value="1"/>
</dbReference>
<keyword evidence="3" id="KW-1185">Reference proteome</keyword>
<keyword evidence="2" id="KW-0378">Hydrolase</keyword>
<reference evidence="2 3" key="1">
    <citation type="submission" date="2018-05" db="EMBL/GenBank/DDBJ databases">
        <title>Rhodohalobacter halophilus gen. nov., sp. nov., a moderately halophilic member of the family Balneolaceae.</title>
        <authorList>
            <person name="Liu Z.-W."/>
        </authorList>
    </citation>
    <scope>NUCLEOTIDE SEQUENCE [LARGE SCALE GENOMIC DNA]</scope>
    <source>
        <strain evidence="2 3">8A47</strain>
    </source>
</reference>
<dbReference type="InterPro" id="IPR000073">
    <property type="entry name" value="AB_hydrolase_1"/>
</dbReference>
<accession>A0A316TV76</accession>
<feature type="domain" description="AB hydrolase-1" evidence="1">
    <location>
        <begin position="52"/>
        <end position="161"/>
    </location>
</feature>
<sequence>MSSLFKSEQGKSEILQLYDAKLESLNIDYEYITVQTSFGHTHIIAAGDPANPPVILVHGSNGCAPIALETYANLHKEYRVYAIDVLAQPNKSAETRLSMKDDSYGKWMNEIITDLKIESVTMAGFSFGGLIILKTLENDETRIKEVYLSAPAYIVNGNPLKAIFKVFIPMKRYMKTKKVKYVEKFLSHLFTDRDEFAIEFLSKVFLEFKMDFTPVPVIDTKKAQAINTPITIFAAKHDILFPGQKMLKRAKKIFPSLNESSLLEHSKHVQNRAQNKVIEKEIMNQAKAAQISAITIQ</sequence>
<name>A0A316TV76_9BACT</name>
<dbReference type="OrthoDB" id="9780932at2"/>
<evidence type="ECO:0000313" key="2">
    <source>
        <dbReference type="EMBL" id="PWN06332.1"/>
    </source>
</evidence>